<name>A0A3L8Q4H1_CHLGU</name>
<evidence type="ECO:0000256" key="1">
    <source>
        <dbReference type="SAM" id="MobiDB-lite"/>
    </source>
</evidence>
<proteinExistence type="predicted"/>
<accession>A0A3L8Q4H1</accession>
<dbReference type="EMBL" id="QUSF01011977">
    <property type="protein sequence ID" value="RLV62033.1"/>
    <property type="molecule type" value="Genomic_DNA"/>
</dbReference>
<feature type="region of interest" description="Disordered" evidence="1">
    <location>
        <begin position="40"/>
        <end position="85"/>
    </location>
</feature>
<organism evidence="2 3">
    <name type="scientific">Chloebia gouldiae</name>
    <name type="common">Gouldian finch</name>
    <name type="synonym">Erythrura gouldiae</name>
    <dbReference type="NCBI Taxonomy" id="44316"/>
    <lineage>
        <taxon>Eukaryota</taxon>
        <taxon>Metazoa</taxon>
        <taxon>Chordata</taxon>
        <taxon>Craniata</taxon>
        <taxon>Vertebrata</taxon>
        <taxon>Euteleostomi</taxon>
        <taxon>Archelosauria</taxon>
        <taxon>Archosauria</taxon>
        <taxon>Dinosauria</taxon>
        <taxon>Saurischia</taxon>
        <taxon>Theropoda</taxon>
        <taxon>Coelurosauria</taxon>
        <taxon>Aves</taxon>
        <taxon>Neognathae</taxon>
        <taxon>Neoaves</taxon>
        <taxon>Telluraves</taxon>
        <taxon>Australaves</taxon>
        <taxon>Passeriformes</taxon>
        <taxon>Passeroidea</taxon>
        <taxon>Passeridae</taxon>
        <taxon>Chloebia</taxon>
    </lineage>
</organism>
<dbReference type="AlphaFoldDB" id="A0A3L8Q4H1"/>
<keyword evidence="3" id="KW-1185">Reference proteome</keyword>
<dbReference type="Proteomes" id="UP000276834">
    <property type="component" value="Unassembled WGS sequence"/>
</dbReference>
<gene>
    <name evidence="2" type="ORF">DV515_00019750</name>
</gene>
<sequence length="103" mass="10657">MGELGGTGGSPESTKGVTLAVEVAELQATVEAAAARYRQLLRQKRHPAGDSGDSQSPTGTPGDSKDTEGDTVTPVTTSDTEDSSTCLWVTLRTLQVTPSPSHD</sequence>
<feature type="compositionally biased region" description="Polar residues" evidence="1">
    <location>
        <begin position="52"/>
        <end position="61"/>
    </location>
</feature>
<evidence type="ECO:0000313" key="3">
    <source>
        <dbReference type="Proteomes" id="UP000276834"/>
    </source>
</evidence>
<comment type="caution">
    <text evidence="2">The sequence shown here is derived from an EMBL/GenBank/DDBJ whole genome shotgun (WGS) entry which is preliminary data.</text>
</comment>
<protein>
    <submittedName>
        <fullName evidence="2">Uncharacterized protein</fullName>
    </submittedName>
</protein>
<evidence type="ECO:0000313" key="2">
    <source>
        <dbReference type="EMBL" id="RLV62033.1"/>
    </source>
</evidence>
<reference evidence="2 3" key="1">
    <citation type="journal article" date="2018" name="Proc. R. Soc. B">
        <title>A non-coding region near Follistatin controls head colour polymorphism in the Gouldian finch.</title>
        <authorList>
            <person name="Toomey M.B."/>
            <person name="Marques C.I."/>
            <person name="Andrade P."/>
            <person name="Araujo P.M."/>
            <person name="Sabatino S."/>
            <person name="Gazda M.A."/>
            <person name="Afonso S."/>
            <person name="Lopes R.J."/>
            <person name="Corbo J.C."/>
            <person name="Carneiro M."/>
        </authorList>
    </citation>
    <scope>NUCLEOTIDE SEQUENCE [LARGE SCALE GENOMIC DNA]</scope>
    <source>
        <strain evidence="2">Red01</strain>
        <tissue evidence="2">Muscle</tissue>
    </source>
</reference>
<feature type="compositionally biased region" description="Polar residues" evidence="1">
    <location>
        <begin position="73"/>
        <end position="85"/>
    </location>
</feature>